<dbReference type="Proteomes" id="UP000663844">
    <property type="component" value="Unassembled WGS sequence"/>
</dbReference>
<reference evidence="1" key="1">
    <citation type="submission" date="2021-02" db="EMBL/GenBank/DDBJ databases">
        <authorList>
            <person name="Nowell W R."/>
        </authorList>
    </citation>
    <scope>NUCLEOTIDE SEQUENCE</scope>
</reference>
<dbReference type="EMBL" id="CAJOAZ010010454">
    <property type="protein sequence ID" value="CAF4221024.1"/>
    <property type="molecule type" value="Genomic_DNA"/>
</dbReference>
<dbReference type="AlphaFoldDB" id="A0A820CW98"/>
<evidence type="ECO:0000313" key="1">
    <source>
        <dbReference type="EMBL" id="CAF4221024.1"/>
    </source>
</evidence>
<accession>A0A820CW98</accession>
<feature type="non-terminal residue" evidence="1">
    <location>
        <position position="1"/>
    </location>
</feature>
<protein>
    <submittedName>
        <fullName evidence="1">Uncharacterized protein</fullName>
    </submittedName>
</protein>
<comment type="caution">
    <text evidence="1">The sequence shown here is derived from an EMBL/GenBank/DDBJ whole genome shotgun (WGS) entry which is preliminary data.</text>
</comment>
<name>A0A820CW98_9BILA</name>
<evidence type="ECO:0000313" key="2">
    <source>
        <dbReference type="Proteomes" id="UP000663844"/>
    </source>
</evidence>
<proteinExistence type="predicted"/>
<gene>
    <name evidence="1" type="ORF">OXD698_LOCUS41876</name>
</gene>
<sequence length="80" mass="9463">SFLFIPVQLKTIDEYYQEFYTDNQGQVLFYVGKNLNNTKCIQILADRINEKISSMDKEVTIRPSMINQNTNELYDDDIFN</sequence>
<organism evidence="1 2">
    <name type="scientific">Adineta steineri</name>
    <dbReference type="NCBI Taxonomy" id="433720"/>
    <lineage>
        <taxon>Eukaryota</taxon>
        <taxon>Metazoa</taxon>
        <taxon>Spiralia</taxon>
        <taxon>Gnathifera</taxon>
        <taxon>Rotifera</taxon>
        <taxon>Eurotatoria</taxon>
        <taxon>Bdelloidea</taxon>
        <taxon>Adinetida</taxon>
        <taxon>Adinetidae</taxon>
        <taxon>Adineta</taxon>
    </lineage>
</organism>